<dbReference type="InterPro" id="IPR037518">
    <property type="entry name" value="MPN"/>
</dbReference>
<dbReference type="InterPro" id="IPR001405">
    <property type="entry name" value="UPF0758"/>
</dbReference>
<evidence type="ECO:0000313" key="2">
    <source>
        <dbReference type="Proteomes" id="UP001548189"/>
    </source>
</evidence>
<dbReference type="NCBIfam" id="NF000642">
    <property type="entry name" value="PRK00024.1"/>
    <property type="match status" value="1"/>
</dbReference>
<dbReference type="SUPFAM" id="SSF102712">
    <property type="entry name" value="JAB1/MPN domain"/>
    <property type="match status" value="1"/>
</dbReference>
<protein>
    <submittedName>
        <fullName evidence="1">DNA repair protein RadC</fullName>
    </submittedName>
</protein>
<dbReference type="Pfam" id="PF04002">
    <property type="entry name" value="RadC"/>
    <property type="match status" value="1"/>
</dbReference>
<dbReference type="NCBIfam" id="TIGR00608">
    <property type="entry name" value="radc"/>
    <property type="match status" value="1"/>
</dbReference>
<dbReference type="InterPro" id="IPR010994">
    <property type="entry name" value="RuvA_2-like"/>
</dbReference>
<dbReference type="PROSITE" id="PS50249">
    <property type="entry name" value="MPN"/>
    <property type="match status" value="1"/>
</dbReference>
<proteinExistence type="predicted"/>
<dbReference type="Proteomes" id="UP001548189">
    <property type="component" value="Unassembled WGS sequence"/>
</dbReference>
<dbReference type="EMBL" id="JBEVCJ010000020">
    <property type="protein sequence ID" value="MET1256326.1"/>
    <property type="molecule type" value="Genomic_DNA"/>
</dbReference>
<dbReference type="InterPro" id="IPR025657">
    <property type="entry name" value="RadC_JAB"/>
</dbReference>
<gene>
    <name evidence="1" type="primary">radC</name>
    <name evidence="1" type="ORF">ABVT43_14390</name>
</gene>
<name>A0ABV2BWK5_9GAMM</name>
<dbReference type="CDD" id="cd08071">
    <property type="entry name" value="MPN_DUF2466"/>
    <property type="match status" value="1"/>
</dbReference>
<dbReference type="PANTHER" id="PTHR30471">
    <property type="entry name" value="DNA REPAIR PROTEIN RADC"/>
    <property type="match status" value="1"/>
</dbReference>
<dbReference type="Gene3D" id="3.40.140.10">
    <property type="entry name" value="Cytidine Deaminase, domain 2"/>
    <property type="match status" value="1"/>
</dbReference>
<accession>A0ABV2BWK5</accession>
<dbReference type="InterPro" id="IPR046778">
    <property type="entry name" value="UPF0758_N"/>
</dbReference>
<dbReference type="Pfam" id="PF20582">
    <property type="entry name" value="UPF0758_N"/>
    <property type="match status" value="1"/>
</dbReference>
<evidence type="ECO:0000313" key="1">
    <source>
        <dbReference type="EMBL" id="MET1256326.1"/>
    </source>
</evidence>
<keyword evidence="2" id="KW-1185">Reference proteome</keyword>
<dbReference type="Gene3D" id="1.10.150.20">
    <property type="entry name" value="5' to 3' exonuclease, C-terminal subdomain"/>
    <property type="match status" value="1"/>
</dbReference>
<dbReference type="SUPFAM" id="SSF47781">
    <property type="entry name" value="RuvA domain 2-like"/>
    <property type="match status" value="1"/>
</dbReference>
<reference evidence="1 2" key="1">
    <citation type="submission" date="2024-06" db="EMBL/GenBank/DDBJ databases">
        <authorList>
            <person name="Li F."/>
        </authorList>
    </citation>
    <scope>NUCLEOTIDE SEQUENCE [LARGE SCALE GENOMIC DNA]</scope>
    <source>
        <strain evidence="1 2">GXAS 311</strain>
    </source>
</reference>
<dbReference type="InterPro" id="IPR020891">
    <property type="entry name" value="UPF0758_CS"/>
</dbReference>
<dbReference type="PANTHER" id="PTHR30471:SF3">
    <property type="entry name" value="UPF0758 PROTEIN YEES-RELATED"/>
    <property type="match status" value="1"/>
</dbReference>
<dbReference type="PROSITE" id="PS01302">
    <property type="entry name" value="UPF0758"/>
    <property type="match status" value="1"/>
</dbReference>
<sequence>MHQIIQWPSQERPREKLLKHGPQALSDAELLAIFLRTGVKGKNAIQLAREIIQHFGTLGQLLTANKTQFCQFKGLGEAKFAQLIACLEMNKRVSAEEVAKGSVIEKPQQVKQYFQSRLMNQKNEVFAALFLDNQHQIIAYEELFYGTVNTTIVHPRVIIQRALAWNAAAIIVAHNHPSGHIQPSQADIDITQTLKSTLEIIDVRLLDHLIIAAHRVISLAEQGHIF</sequence>
<comment type="caution">
    <text evidence="1">The sequence shown here is derived from an EMBL/GenBank/DDBJ whole genome shotgun (WGS) entry which is preliminary data.</text>
</comment>
<organism evidence="1 2">
    <name type="scientific">Aliikangiella maris</name>
    <dbReference type="NCBI Taxonomy" id="3162458"/>
    <lineage>
        <taxon>Bacteria</taxon>
        <taxon>Pseudomonadati</taxon>
        <taxon>Pseudomonadota</taxon>
        <taxon>Gammaproteobacteria</taxon>
        <taxon>Oceanospirillales</taxon>
        <taxon>Pleioneaceae</taxon>
        <taxon>Aliikangiella</taxon>
    </lineage>
</organism>